<proteinExistence type="predicted"/>
<protein>
    <submittedName>
        <fullName evidence="1">Uncharacterized protein</fullName>
    </submittedName>
</protein>
<dbReference type="KEGG" id="rsx:RhiXN_10776"/>
<name>A0A8H8P5S7_9AGAM</name>
<dbReference type="RefSeq" id="XP_043185937.1">
    <property type="nucleotide sequence ID" value="XM_043330592.1"/>
</dbReference>
<evidence type="ECO:0000313" key="1">
    <source>
        <dbReference type="EMBL" id="QRW25700.1"/>
    </source>
</evidence>
<dbReference type="GeneID" id="67033055"/>
<dbReference type="EMBL" id="CP059671">
    <property type="protein sequence ID" value="QRW25700.1"/>
    <property type="molecule type" value="Genomic_DNA"/>
</dbReference>
<reference evidence="1" key="1">
    <citation type="submission" date="2020-05" db="EMBL/GenBank/DDBJ databases">
        <title>Evolutionary and genomic comparisons of hybrid uninucleate and nonhybrid Rhizoctonia fungi.</title>
        <authorList>
            <person name="Li C."/>
            <person name="Chen X."/>
        </authorList>
    </citation>
    <scope>NUCLEOTIDE SEQUENCE</scope>
    <source>
        <strain evidence="1">AG-1 IA</strain>
    </source>
</reference>
<evidence type="ECO:0000313" key="2">
    <source>
        <dbReference type="Proteomes" id="UP000650533"/>
    </source>
</evidence>
<organism evidence="1 2">
    <name type="scientific">Rhizoctonia solani</name>
    <dbReference type="NCBI Taxonomy" id="456999"/>
    <lineage>
        <taxon>Eukaryota</taxon>
        <taxon>Fungi</taxon>
        <taxon>Dikarya</taxon>
        <taxon>Basidiomycota</taxon>
        <taxon>Agaricomycotina</taxon>
        <taxon>Agaricomycetes</taxon>
        <taxon>Cantharellales</taxon>
        <taxon>Ceratobasidiaceae</taxon>
        <taxon>Rhizoctonia</taxon>
    </lineage>
</organism>
<gene>
    <name evidence="1" type="ORF">RhiXN_10776</name>
</gene>
<sequence>MLKEHDNGVIEFSKYPERPSHTHIDISPNAFLNRQMVLRAKSYAESSDDGSDTQVRLRFSAWVNKRADISYPRIYYVICSTHQDTAFGPGIAREVPEDVLSRCDTLSLDGVFCFPWASRAYHRLTEFRLIWKQDHRDNSILESEFVAILKASPQLRILEYDLWPSAPFSKSAPVHPVALHELETFAVGMHDEAMIGKFLRWIAPGPKPLNMLMTWLDDARAGSLKPYTISELKAFFGPSNVGTLSVTGFEGCDQVSDLLKFAPRVFELAIESTNWDHMDIRVLRDPGAWLIDFWLKTLYRKLICWRYAPITSSSNLDLRTHGPYDGLAEACSVVKTMDNSDPRPVPGWS</sequence>
<dbReference type="Proteomes" id="UP000650533">
    <property type="component" value="Chromosome 14"/>
</dbReference>
<accession>A0A8H8P5S7</accession>
<dbReference type="AlphaFoldDB" id="A0A8H8P5S7"/>